<evidence type="ECO:0000313" key="8">
    <source>
        <dbReference type="Proteomes" id="UP000828390"/>
    </source>
</evidence>
<reference evidence="7" key="1">
    <citation type="journal article" date="2019" name="bioRxiv">
        <title>The Genome of the Zebra Mussel, Dreissena polymorpha: A Resource for Invasive Species Research.</title>
        <authorList>
            <person name="McCartney M.A."/>
            <person name="Auch B."/>
            <person name="Kono T."/>
            <person name="Mallez S."/>
            <person name="Zhang Y."/>
            <person name="Obille A."/>
            <person name="Becker A."/>
            <person name="Abrahante J.E."/>
            <person name="Garbe J."/>
            <person name="Badalamenti J.P."/>
            <person name="Herman A."/>
            <person name="Mangelson H."/>
            <person name="Liachko I."/>
            <person name="Sullivan S."/>
            <person name="Sone E.D."/>
            <person name="Koren S."/>
            <person name="Silverstein K.A.T."/>
            <person name="Beckman K.B."/>
            <person name="Gohl D.M."/>
        </authorList>
    </citation>
    <scope>NUCLEOTIDE SEQUENCE</scope>
    <source>
        <strain evidence="7">Duluth1</strain>
        <tissue evidence="7">Whole animal</tissue>
    </source>
</reference>
<evidence type="ECO:0000259" key="6">
    <source>
        <dbReference type="PROSITE" id="PS50026"/>
    </source>
</evidence>
<evidence type="ECO:0000256" key="5">
    <source>
        <dbReference type="PROSITE-ProRule" id="PRU00076"/>
    </source>
</evidence>
<dbReference type="Proteomes" id="UP000828390">
    <property type="component" value="Unassembled WGS sequence"/>
</dbReference>
<evidence type="ECO:0000313" key="7">
    <source>
        <dbReference type="EMBL" id="KAH3747319.1"/>
    </source>
</evidence>
<dbReference type="InterPro" id="IPR049883">
    <property type="entry name" value="NOTCH1_EGF-like"/>
</dbReference>
<gene>
    <name evidence="7" type="ORF">DPMN_181744</name>
</gene>
<protein>
    <recommendedName>
        <fullName evidence="6">EGF-like domain-containing protein</fullName>
    </recommendedName>
</protein>
<dbReference type="PROSITE" id="PS01187">
    <property type="entry name" value="EGF_CA"/>
    <property type="match status" value="1"/>
</dbReference>
<dbReference type="PROSITE" id="PS00010">
    <property type="entry name" value="ASX_HYDROXYL"/>
    <property type="match status" value="1"/>
</dbReference>
<dbReference type="FunFam" id="2.10.25.10:FF:000038">
    <property type="entry name" value="Fibrillin 2"/>
    <property type="match status" value="1"/>
</dbReference>
<keyword evidence="2" id="KW-0732">Signal</keyword>
<dbReference type="AlphaFoldDB" id="A0A9D4DGS9"/>
<evidence type="ECO:0000256" key="1">
    <source>
        <dbReference type="ARBA" id="ARBA00022536"/>
    </source>
</evidence>
<dbReference type="SMART" id="SM00179">
    <property type="entry name" value="EGF_CA"/>
    <property type="match status" value="1"/>
</dbReference>
<dbReference type="Pfam" id="PF07645">
    <property type="entry name" value="EGF_CA"/>
    <property type="match status" value="1"/>
</dbReference>
<feature type="domain" description="EGF-like" evidence="6">
    <location>
        <begin position="28"/>
        <end position="71"/>
    </location>
</feature>
<keyword evidence="8" id="KW-1185">Reference proteome</keyword>
<keyword evidence="3" id="KW-0677">Repeat</keyword>
<comment type="caution">
    <text evidence="7">The sequence shown here is derived from an EMBL/GenBank/DDBJ whole genome shotgun (WGS) entry which is preliminary data.</text>
</comment>
<dbReference type="GO" id="GO:0005509">
    <property type="term" value="F:calcium ion binding"/>
    <property type="evidence" value="ECO:0007669"/>
    <property type="project" value="InterPro"/>
</dbReference>
<dbReference type="InterPro" id="IPR001881">
    <property type="entry name" value="EGF-like_Ca-bd_dom"/>
</dbReference>
<dbReference type="InterPro" id="IPR000742">
    <property type="entry name" value="EGF"/>
</dbReference>
<dbReference type="Gene3D" id="2.10.25.10">
    <property type="entry name" value="Laminin"/>
    <property type="match status" value="1"/>
</dbReference>
<dbReference type="SUPFAM" id="SSF57196">
    <property type="entry name" value="EGF/Laminin"/>
    <property type="match status" value="1"/>
</dbReference>
<name>A0A9D4DGS9_DREPO</name>
<proteinExistence type="predicted"/>
<accession>A0A9D4DGS9</accession>
<comment type="caution">
    <text evidence="5">Lacks conserved residue(s) required for the propagation of feature annotation.</text>
</comment>
<keyword evidence="1 5" id="KW-0245">EGF-like domain</keyword>
<organism evidence="7 8">
    <name type="scientific">Dreissena polymorpha</name>
    <name type="common">Zebra mussel</name>
    <name type="synonym">Mytilus polymorpha</name>
    <dbReference type="NCBI Taxonomy" id="45954"/>
    <lineage>
        <taxon>Eukaryota</taxon>
        <taxon>Metazoa</taxon>
        <taxon>Spiralia</taxon>
        <taxon>Lophotrochozoa</taxon>
        <taxon>Mollusca</taxon>
        <taxon>Bivalvia</taxon>
        <taxon>Autobranchia</taxon>
        <taxon>Heteroconchia</taxon>
        <taxon>Euheterodonta</taxon>
        <taxon>Imparidentia</taxon>
        <taxon>Neoheterodontei</taxon>
        <taxon>Myida</taxon>
        <taxon>Dreissenoidea</taxon>
        <taxon>Dreissenidae</taxon>
        <taxon>Dreissena</taxon>
    </lineage>
</organism>
<dbReference type="InterPro" id="IPR018097">
    <property type="entry name" value="EGF_Ca-bd_CS"/>
</dbReference>
<dbReference type="PROSITE" id="PS50026">
    <property type="entry name" value="EGF_3"/>
    <property type="match status" value="1"/>
</dbReference>
<dbReference type="InterPro" id="IPR000152">
    <property type="entry name" value="EGF-type_Asp/Asn_hydroxyl_site"/>
</dbReference>
<dbReference type="EMBL" id="JAIWYP010000010">
    <property type="protein sequence ID" value="KAH3747319.1"/>
    <property type="molecule type" value="Genomic_DNA"/>
</dbReference>
<evidence type="ECO:0000256" key="2">
    <source>
        <dbReference type="ARBA" id="ARBA00022729"/>
    </source>
</evidence>
<reference evidence="7" key="2">
    <citation type="submission" date="2020-11" db="EMBL/GenBank/DDBJ databases">
        <authorList>
            <person name="McCartney M.A."/>
            <person name="Auch B."/>
            <person name="Kono T."/>
            <person name="Mallez S."/>
            <person name="Becker A."/>
            <person name="Gohl D.M."/>
            <person name="Silverstein K.A.T."/>
            <person name="Koren S."/>
            <person name="Bechman K.B."/>
            <person name="Herman A."/>
            <person name="Abrahante J.E."/>
            <person name="Garbe J."/>
        </authorList>
    </citation>
    <scope>NUCLEOTIDE SEQUENCE</scope>
    <source>
        <strain evidence="7">Duluth1</strain>
        <tissue evidence="7">Whole animal</tissue>
    </source>
</reference>
<evidence type="ECO:0000256" key="3">
    <source>
        <dbReference type="ARBA" id="ARBA00022737"/>
    </source>
</evidence>
<evidence type="ECO:0000256" key="4">
    <source>
        <dbReference type="ARBA" id="ARBA00023157"/>
    </source>
</evidence>
<dbReference type="PROSITE" id="PS01186">
    <property type="entry name" value="EGF_2"/>
    <property type="match status" value="1"/>
</dbReference>
<keyword evidence="4" id="KW-1015">Disulfide bond</keyword>
<dbReference type="PANTHER" id="PTHR24039">
    <property type="entry name" value="FIBRILLIN-RELATED"/>
    <property type="match status" value="1"/>
</dbReference>
<sequence length="95" mass="10064">MTHTSVCNTVKGSCTCAAGWTGTECKTDVDECVSANGFKCPANSTCVNTLGSYKCDCDSGFKTSIKGDSCTGNDCRFIYLSNIAKPRPMISEHTS</sequence>
<dbReference type="CDD" id="cd00054">
    <property type="entry name" value="EGF_CA"/>
    <property type="match status" value="1"/>
</dbReference>